<sequence>MSLPIEPAVVLEILDEASREILEVYERDDFGVEHKADDSPLTEADRRANEVIVARLTERYPDIPVLSEESKEVPYADRSCWERFWLVDPVDGTKEFIKRNGEFTVNIALVENGVPVFGGVARPTEGVIFFGGPELGAFLREKDGKVVTLDQSARPHFRELDRITVVASRSHLTQEVTDFVEDLRGKGKEVEFLSAGSSLKLCLVAEGKADVYPRFGPTMEWDTGAAHAVVLGAGRQVNIAETGEPLVYNKENLLNPWFIVE</sequence>
<keyword evidence="4" id="KW-0472">Membrane</keyword>
<reference evidence="6" key="1">
    <citation type="submission" date="2021-01" db="EMBL/GenBank/DDBJ databases">
        <title>Modified the classification status of verrucomicrobia.</title>
        <authorList>
            <person name="Feng X."/>
        </authorList>
    </citation>
    <scope>NUCLEOTIDE SEQUENCE</scope>
    <source>
        <strain evidence="6">KCTC 22201</strain>
    </source>
</reference>
<evidence type="ECO:0000256" key="3">
    <source>
        <dbReference type="ARBA" id="ARBA00022842"/>
    </source>
</evidence>
<dbReference type="NCBIfam" id="TIGR01331">
    <property type="entry name" value="bisphos_cysQ"/>
    <property type="match status" value="1"/>
</dbReference>
<dbReference type="SUPFAM" id="SSF56655">
    <property type="entry name" value="Carbohydrate phosphatase"/>
    <property type="match status" value="1"/>
</dbReference>
<dbReference type="FunFam" id="3.40.190.80:FF:000005">
    <property type="entry name" value="3'(2'),5'-bisphosphate nucleotidase CysQ"/>
    <property type="match status" value="1"/>
</dbReference>
<dbReference type="Pfam" id="PF00459">
    <property type="entry name" value="Inositol_P"/>
    <property type="match status" value="1"/>
</dbReference>
<comment type="cofactor">
    <cofactor evidence="4 5">
        <name>Mg(2+)</name>
        <dbReference type="ChEBI" id="CHEBI:18420"/>
    </cofactor>
</comment>
<evidence type="ECO:0000256" key="5">
    <source>
        <dbReference type="PIRSR" id="PIRSR600760-2"/>
    </source>
</evidence>
<dbReference type="PRINTS" id="PR00377">
    <property type="entry name" value="IMPHPHTASES"/>
</dbReference>
<dbReference type="Proteomes" id="UP000658278">
    <property type="component" value="Unassembled WGS sequence"/>
</dbReference>
<feature type="binding site" evidence="5">
    <location>
        <position position="222"/>
    </location>
    <ligand>
        <name>Mg(2+)</name>
        <dbReference type="ChEBI" id="CHEBI:18420"/>
        <label>1</label>
        <note>catalytic</note>
    </ligand>
</feature>
<dbReference type="EC" id="3.1.3.7" evidence="4"/>
<evidence type="ECO:0000256" key="2">
    <source>
        <dbReference type="ARBA" id="ARBA00022723"/>
    </source>
</evidence>
<feature type="binding site" evidence="4">
    <location>
        <position position="88"/>
    </location>
    <ligand>
        <name>Mg(2+)</name>
        <dbReference type="ChEBI" id="CHEBI:18420"/>
        <label>1</label>
    </ligand>
</feature>
<organism evidence="6 7">
    <name type="scientific">Haloferula rosea</name>
    <dbReference type="NCBI Taxonomy" id="490093"/>
    <lineage>
        <taxon>Bacteria</taxon>
        <taxon>Pseudomonadati</taxon>
        <taxon>Verrucomicrobiota</taxon>
        <taxon>Verrucomicrobiia</taxon>
        <taxon>Verrucomicrobiales</taxon>
        <taxon>Verrucomicrobiaceae</taxon>
        <taxon>Haloferula</taxon>
    </lineage>
</organism>
<dbReference type="Gene3D" id="3.30.540.10">
    <property type="entry name" value="Fructose-1,6-Bisphosphatase, subunit A, domain 1"/>
    <property type="match status" value="1"/>
</dbReference>
<feature type="binding site" evidence="5">
    <location>
        <position position="88"/>
    </location>
    <ligand>
        <name>Mg(2+)</name>
        <dbReference type="ChEBI" id="CHEBI:18420"/>
        <label>1</label>
        <note>catalytic</note>
    </ligand>
</feature>
<dbReference type="GO" id="GO:0008441">
    <property type="term" value="F:3'(2'),5'-bisphosphate nucleotidase activity"/>
    <property type="evidence" value="ECO:0007669"/>
    <property type="project" value="UniProtKB-UniRule"/>
</dbReference>
<evidence type="ECO:0000313" key="6">
    <source>
        <dbReference type="EMBL" id="MBK1826038.1"/>
    </source>
</evidence>
<feature type="binding site" evidence="4">
    <location>
        <position position="68"/>
    </location>
    <ligand>
        <name>Mg(2+)</name>
        <dbReference type="ChEBI" id="CHEBI:18420"/>
        <label>1</label>
    </ligand>
</feature>
<dbReference type="PROSITE" id="PS00629">
    <property type="entry name" value="IMP_1"/>
    <property type="match status" value="1"/>
</dbReference>
<comment type="function">
    <text evidence="4">Converts adenosine-3',5'-bisphosphate (PAP) to AMP.</text>
</comment>
<dbReference type="InterPro" id="IPR000760">
    <property type="entry name" value="Inositol_monophosphatase-like"/>
</dbReference>
<dbReference type="CDD" id="cd01638">
    <property type="entry name" value="CysQ"/>
    <property type="match status" value="1"/>
</dbReference>
<name>A0A934VA85_9BACT</name>
<feature type="binding site" evidence="4">
    <location>
        <position position="68"/>
    </location>
    <ligand>
        <name>substrate</name>
    </ligand>
</feature>
<gene>
    <name evidence="4 6" type="primary">cysQ</name>
    <name evidence="6" type="ORF">JIN81_03345</name>
</gene>
<feature type="binding site" evidence="5">
    <location>
        <position position="68"/>
    </location>
    <ligand>
        <name>Mg(2+)</name>
        <dbReference type="ChEBI" id="CHEBI:18420"/>
        <label>1</label>
        <note>catalytic</note>
    </ligand>
</feature>
<feature type="binding site" evidence="5">
    <location>
        <position position="91"/>
    </location>
    <ligand>
        <name>Mg(2+)</name>
        <dbReference type="ChEBI" id="CHEBI:18420"/>
        <label>1</label>
        <note>catalytic</note>
    </ligand>
</feature>
<comment type="caution">
    <text evidence="6">The sequence shown here is derived from an EMBL/GenBank/DDBJ whole genome shotgun (WGS) entry which is preliminary data.</text>
</comment>
<comment type="subcellular location">
    <subcellularLocation>
        <location evidence="4">Cell membrane</location>
        <topology evidence="4">Peripheral membrane protein</topology>
        <orientation evidence="4">Cytoplasmic side</orientation>
    </subcellularLocation>
</comment>
<dbReference type="Gene3D" id="3.40.190.80">
    <property type="match status" value="1"/>
</dbReference>
<dbReference type="GO" id="GO:0000103">
    <property type="term" value="P:sulfate assimilation"/>
    <property type="evidence" value="ECO:0007669"/>
    <property type="project" value="TreeGrafter"/>
</dbReference>
<keyword evidence="7" id="KW-1185">Reference proteome</keyword>
<comment type="similarity">
    <text evidence="4">Belongs to the inositol monophosphatase superfamily. CysQ family.</text>
</comment>
<dbReference type="GO" id="GO:0000287">
    <property type="term" value="F:magnesium ion binding"/>
    <property type="evidence" value="ECO:0007669"/>
    <property type="project" value="UniProtKB-UniRule"/>
</dbReference>
<feature type="binding site" evidence="4">
    <location>
        <position position="222"/>
    </location>
    <ligand>
        <name>substrate</name>
    </ligand>
</feature>
<accession>A0A934VA85</accession>
<dbReference type="HAMAP" id="MF_02095">
    <property type="entry name" value="CysQ"/>
    <property type="match status" value="1"/>
</dbReference>
<dbReference type="EMBL" id="JAENII010000002">
    <property type="protein sequence ID" value="MBK1826038.1"/>
    <property type="molecule type" value="Genomic_DNA"/>
</dbReference>
<feature type="binding site" evidence="4">
    <location>
        <position position="222"/>
    </location>
    <ligand>
        <name>Mg(2+)</name>
        <dbReference type="ChEBI" id="CHEBI:18420"/>
        <label>2</label>
    </ligand>
</feature>
<feature type="binding site" evidence="4">
    <location>
        <position position="91"/>
    </location>
    <ligand>
        <name>Mg(2+)</name>
        <dbReference type="ChEBI" id="CHEBI:18420"/>
        <label>2</label>
    </ligand>
</feature>
<protein>
    <recommendedName>
        <fullName evidence="4">3'(2'),5'-bisphosphate nucleotidase CysQ</fullName>
        <ecNumber evidence="4">3.1.3.7</ecNumber>
    </recommendedName>
    <alternativeName>
        <fullName evidence="4">3'(2'),5-bisphosphonucleoside 3'(2')-phosphohydrolase</fullName>
    </alternativeName>
    <alternativeName>
        <fullName evidence="4">3'-phosphoadenosine 5'-phosphate phosphatase</fullName>
        <shortName evidence="4">PAP phosphatase</shortName>
    </alternativeName>
</protein>
<keyword evidence="4" id="KW-1003">Cell membrane</keyword>
<evidence type="ECO:0000256" key="1">
    <source>
        <dbReference type="ARBA" id="ARBA00001625"/>
    </source>
</evidence>
<dbReference type="PANTHER" id="PTHR43028:SF5">
    <property type="entry name" value="3'(2'),5'-BISPHOSPHATE NUCLEOTIDASE 1"/>
    <property type="match status" value="1"/>
</dbReference>
<keyword evidence="2 4" id="KW-0479">Metal-binding</keyword>
<feature type="binding site" evidence="4">
    <location>
        <position position="88"/>
    </location>
    <ligand>
        <name>Mg(2+)</name>
        <dbReference type="ChEBI" id="CHEBI:18420"/>
        <label>2</label>
    </ligand>
</feature>
<dbReference type="AlphaFoldDB" id="A0A934VA85"/>
<dbReference type="InterPro" id="IPR006240">
    <property type="entry name" value="CysQ"/>
</dbReference>
<evidence type="ECO:0000313" key="7">
    <source>
        <dbReference type="Proteomes" id="UP000658278"/>
    </source>
</evidence>
<dbReference type="InterPro" id="IPR020583">
    <property type="entry name" value="Inositol_monoP_metal-BS"/>
</dbReference>
<dbReference type="GO" id="GO:0005886">
    <property type="term" value="C:plasma membrane"/>
    <property type="evidence" value="ECO:0007669"/>
    <property type="project" value="UniProtKB-SubCell"/>
</dbReference>
<proteinExistence type="inferred from homology"/>
<feature type="binding site" evidence="4">
    <location>
        <begin position="90"/>
        <end position="93"/>
    </location>
    <ligand>
        <name>substrate</name>
    </ligand>
</feature>
<feature type="binding site" evidence="4">
    <location>
        <position position="90"/>
    </location>
    <ligand>
        <name>Mg(2+)</name>
        <dbReference type="ChEBI" id="CHEBI:18420"/>
        <label>1</label>
    </ligand>
</feature>
<comment type="catalytic activity">
    <reaction evidence="1 4">
        <text>adenosine 3',5'-bisphosphate + H2O = AMP + phosphate</text>
        <dbReference type="Rhea" id="RHEA:10040"/>
        <dbReference type="ChEBI" id="CHEBI:15377"/>
        <dbReference type="ChEBI" id="CHEBI:43474"/>
        <dbReference type="ChEBI" id="CHEBI:58343"/>
        <dbReference type="ChEBI" id="CHEBI:456215"/>
        <dbReference type="EC" id="3.1.3.7"/>
    </reaction>
</comment>
<dbReference type="PANTHER" id="PTHR43028">
    <property type="entry name" value="3'(2'),5'-BISPHOSPHATE NUCLEOTIDASE 1"/>
    <property type="match status" value="1"/>
</dbReference>
<dbReference type="InterPro" id="IPR050725">
    <property type="entry name" value="CysQ/Inositol_MonoPase"/>
</dbReference>
<keyword evidence="4 6" id="KW-0378">Hydrolase</keyword>
<evidence type="ECO:0000256" key="4">
    <source>
        <dbReference type="HAMAP-Rule" id="MF_02095"/>
    </source>
</evidence>
<keyword evidence="3 4" id="KW-0460">Magnesium</keyword>
<dbReference type="GO" id="GO:0050427">
    <property type="term" value="P:3'-phosphoadenosine 5'-phosphosulfate metabolic process"/>
    <property type="evidence" value="ECO:0007669"/>
    <property type="project" value="TreeGrafter"/>
</dbReference>